<evidence type="ECO:0000256" key="2">
    <source>
        <dbReference type="ARBA" id="ARBA00022759"/>
    </source>
</evidence>
<name>A0A1I2ZNS0_9FIRM</name>
<keyword evidence="8" id="KW-1185">Reference proteome</keyword>
<dbReference type="EMBL" id="FOOX01000033">
    <property type="protein sequence ID" value="SFH39340.1"/>
    <property type="molecule type" value="Genomic_DNA"/>
</dbReference>
<evidence type="ECO:0000256" key="5">
    <source>
        <dbReference type="ARBA" id="ARBA00023204"/>
    </source>
</evidence>
<dbReference type="CDD" id="cd00221">
    <property type="entry name" value="Vsr"/>
    <property type="match status" value="1"/>
</dbReference>
<keyword evidence="5 6" id="KW-0234">DNA repair</keyword>
<evidence type="ECO:0000313" key="8">
    <source>
        <dbReference type="Proteomes" id="UP000199337"/>
    </source>
</evidence>
<dbReference type="GO" id="GO:0016787">
    <property type="term" value="F:hydrolase activity"/>
    <property type="evidence" value="ECO:0007669"/>
    <property type="project" value="UniProtKB-KW"/>
</dbReference>
<dbReference type="InterPro" id="IPR011335">
    <property type="entry name" value="Restrct_endonuc-II-like"/>
</dbReference>
<evidence type="ECO:0000256" key="4">
    <source>
        <dbReference type="ARBA" id="ARBA00022801"/>
    </source>
</evidence>
<evidence type="ECO:0000256" key="1">
    <source>
        <dbReference type="ARBA" id="ARBA00022722"/>
    </source>
</evidence>
<accession>A0A1I2ZNS0</accession>
<protein>
    <recommendedName>
        <fullName evidence="6">Very short patch repair endonuclease</fullName>
        <ecNumber evidence="6">3.1.-.-</ecNumber>
    </recommendedName>
</protein>
<dbReference type="OrthoDB" id="9801520at2"/>
<dbReference type="Pfam" id="PF03852">
    <property type="entry name" value="Vsr"/>
    <property type="match status" value="1"/>
</dbReference>
<proteinExistence type="inferred from homology"/>
<dbReference type="STRING" id="341036.SAMN05660649_05037"/>
<reference evidence="8" key="1">
    <citation type="submission" date="2016-10" db="EMBL/GenBank/DDBJ databases">
        <authorList>
            <person name="Varghese N."/>
            <person name="Submissions S."/>
        </authorList>
    </citation>
    <scope>NUCLEOTIDE SEQUENCE [LARGE SCALE GENOMIC DNA]</scope>
    <source>
        <strain evidence="8">DSM 17038</strain>
    </source>
</reference>
<keyword evidence="1 6" id="KW-0540">Nuclease</keyword>
<evidence type="ECO:0000313" key="7">
    <source>
        <dbReference type="EMBL" id="SFH39340.1"/>
    </source>
</evidence>
<gene>
    <name evidence="7" type="ORF">SAMN05660649_05037</name>
</gene>
<organism evidence="7 8">
    <name type="scientific">Desulfotruncus arcticus DSM 17038</name>
    <dbReference type="NCBI Taxonomy" id="1121424"/>
    <lineage>
        <taxon>Bacteria</taxon>
        <taxon>Bacillati</taxon>
        <taxon>Bacillota</taxon>
        <taxon>Clostridia</taxon>
        <taxon>Eubacteriales</taxon>
        <taxon>Desulfallaceae</taxon>
        <taxon>Desulfotruncus</taxon>
    </lineage>
</organism>
<dbReference type="AlphaFoldDB" id="A0A1I2ZNS0"/>
<dbReference type="GO" id="GO:0006298">
    <property type="term" value="P:mismatch repair"/>
    <property type="evidence" value="ECO:0007669"/>
    <property type="project" value="UniProtKB-UniRule"/>
</dbReference>
<comment type="function">
    <text evidence="6">May nick specific sequences that contain T:G mispairs resulting from m5C-deamination.</text>
</comment>
<dbReference type="NCBIfam" id="TIGR00632">
    <property type="entry name" value="vsr"/>
    <property type="match status" value="1"/>
</dbReference>
<dbReference type="SUPFAM" id="SSF52980">
    <property type="entry name" value="Restriction endonuclease-like"/>
    <property type="match status" value="1"/>
</dbReference>
<evidence type="ECO:0000256" key="3">
    <source>
        <dbReference type="ARBA" id="ARBA00022763"/>
    </source>
</evidence>
<dbReference type="RefSeq" id="WP_092476036.1">
    <property type="nucleotide sequence ID" value="NZ_FOOX01000033.1"/>
</dbReference>
<keyword evidence="4 6" id="KW-0378">Hydrolase</keyword>
<dbReference type="Proteomes" id="UP000199337">
    <property type="component" value="Unassembled WGS sequence"/>
</dbReference>
<dbReference type="InterPro" id="IPR004603">
    <property type="entry name" value="DNA_mismatch_endonuc_vsr"/>
</dbReference>
<comment type="similarity">
    <text evidence="6">Belongs to the vsr family.</text>
</comment>
<dbReference type="Gene3D" id="3.40.960.10">
    <property type="entry name" value="VSR Endonuclease"/>
    <property type="match status" value="1"/>
</dbReference>
<dbReference type="PIRSF" id="PIRSF018267">
    <property type="entry name" value="VSR_endonuc"/>
    <property type="match status" value="1"/>
</dbReference>
<keyword evidence="2 6" id="KW-0255">Endonuclease</keyword>
<evidence type="ECO:0000256" key="6">
    <source>
        <dbReference type="PIRNR" id="PIRNR018267"/>
    </source>
</evidence>
<dbReference type="GO" id="GO:0004519">
    <property type="term" value="F:endonuclease activity"/>
    <property type="evidence" value="ECO:0007669"/>
    <property type="project" value="UniProtKB-KW"/>
</dbReference>
<keyword evidence="3 6" id="KW-0227">DNA damage</keyword>
<dbReference type="EC" id="3.1.-.-" evidence="6"/>
<sequence>MADKYPKETRRKMMQSVKSKGTKIEDKISHDLWKQGIRFRRNVKNLFGKPDIAIKKYKIAIFIDSCFWHGCKEHCRVPKSNIEFWESKFKRNALRDKNVTEYYQLNNWNLLRIWEHELKEDYWGTLNTIIKFIKDCQER</sequence>